<evidence type="ECO:0000313" key="3">
    <source>
        <dbReference type="EMBL" id="SNC77477.1"/>
    </source>
</evidence>
<accession>A0A212UGV9</accession>
<sequence length="194" mass="21078">MSFFSFYARFLLCSGLAFASVQQAQAQAQAQTATTTTADLKDGAYRRNGVVMRLQAGQSSRLSAPMKFNNGTTLRPDGIMVGKDGTRQLLGEGKALNLQGDIVNLRDDMKTAEAIERHDEKVTGYKPTVISMPAPAQTTSPELQAAMRRTEERLAMLQQMSTLLNQRASSAVGTTPQAAPLDTRIQEIDAKLKP</sequence>
<dbReference type="Pfam" id="PF20606">
    <property type="entry name" value="DUF6799"/>
    <property type="match status" value="1"/>
</dbReference>
<feature type="chain" id="PRO_5011302506" description="DUF6799 domain-containing protein" evidence="1">
    <location>
        <begin position="20"/>
        <end position="194"/>
    </location>
</feature>
<dbReference type="RefSeq" id="WP_088845453.1">
    <property type="nucleotide sequence ID" value="NZ_FYEW01000003.1"/>
</dbReference>
<gene>
    <name evidence="3" type="ORF">SAMN06265337_4061</name>
</gene>
<keyword evidence="1" id="KW-0732">Signal</keyword>
<proteinExistence type="predicted"/>
<feature type="domain" description="DUF6799" evidence="2">
    <location>
        <begin position="41"/>
        <end position="102"/>
    </location>
</feature>
<organism evidence="3 4">
    <name type="scientific">Hymenobacter gelipurpurascens</name>
    <dbReference type="NCBI Taxonomy" id="89968"/>
    <lineage>
        <taxon>Bacteria</taxon>
        <taxon>Pseudomonadati</taxon>
        <taxon>Bacteroidota</taxon>
        <taxon>Cytophagia</taxon>
        <taxon>Cytophagales</taxon>
        <taxon>Hymenobacteraceae</taxon>
        <taxon>Hymenobacter</taxon>
    </lineage>
</organism>
<dbReference type="AlphaFoldDB" id="A0A212UGV9"/>
<dbReference type="InterPro" id="IPR046478">
    <property type="entry name" value="DUF6799"/>
</dbReference>
<feature type="signal peptide" evidence="1">
    <location>
        <begin position="1"/>
        <end position="19"/>
    </location>
</feature>
<protein>
    <recommendedName>
        <fullName evidence="2">DUF6799 domain-containing protein</fullName>
    </recommendedName>
</protein>
<evidence type="ECO:0000256" key="1">
    <source>
        <dbReference type="SAM" id="SignalP"/>
    </source>
</evidence>
<keyword evidence="4" id="KW-1185">Reference proteome</keyword>
<reference evidence="4" key="1">
    <citation type="submission" date="2017-06" db="EMBL/GenBank/DDBJ databases">
        <authorList>
            <person name="Varghese N."/>
            <person name="Submissions S."/>
        </authorList>
    </citation>
    <scope>NUCLEOTIDE SEQUENCE [LARGE SCALE GENOMIC DNA]</scope>
    <source>
        <strain evidence="4">DSM 11116</strain>
    </source>
</reference>
<dbReference type="OrthoDB" id="883429at2"/>
<dbReference type="Proteomes" id="UP000198131">
    <property type="component" value="Unassembled WGS sequence"/>
</dbReference>
<evidence type="ECO:0000313" key="4">
    <source>
        <dbReference type="Proteomes" id="UP000198131"/>
    </source>
</evidence>
<dbReference type="EMBL" id="FYEW01000003">
    <property type="protein sequence ID" value="SNC77477.1"/>
    <property type="molecule type" value="Genomic_DNA"/>
</dbReference>
<name>A0A212UGV9_9BACT</name>
<evidence type="ECO:0000259" key="2">
    <source>
        <dbReference type="Pfam" id="PF20606"/>
    </source>
</evidence>